<comment type="caution">
    <text evidence="3">The sequence shown here is derived from an EMBL/GenBank/DDBJ whole genome shotgun (WGS) entry which is preliminary data.</text>
</comment>
<feature type="region of interest" description="Disordered" evidence="1">
    <location>
        <begin position="295"/>
        <end position="320"/>
    </location>
</feature>
<dbReference type="OrthoDB" id="5599902at2759"/>
<dbReference type="InterPro" id="IPR058345">
    <property type="entry name" value="DUF8032"/>
</dbReference>
<feature type="region of interest" description="Disordered" evidence="1">
    <location>
        <begin position="434"/>
        <end position="453"/>
    </location>
</feature>
<proteinExistence type="predicted"/>
<feature type="domain" description="DUF8032" evidence="2">
    <location>
        <begin position="187"/>
        <end position="280"/>
    </location>
</feature>
<dbReference type="Pfam" id="PF26087">
    <property type="entry name" value="DUF8032"/>
    <property type="match status" value="2"/>
</dbReference>
<dbReference type="PANTHER" id="PTHR22949:SF0">
    <property type="entry name" value="RE27538P"/>
    <property type="match status" value="1"/>
</dbReference>
<organism evidence="3 4">
    <name type="scientific">Apophysomyces ossiformis</name>
    <dbReference type="NCBI Taxonomy" id="679940"/>
    <lineage>
        <taxon>Eukaryota</taxon>
        <taxon>Fungi</taxon>
        <taxon>Fungi incertae sedis</taxon>
        <taxon>Mucoromycota</taxon>
        <taxon>Mucoromycotina</taxon>
        <taxon>Mucoromycetes</taxon>
        <taxon>Mucorales</taxon>
        <taxon>Mucorineae</taxon>
        <taxon>Mucoraceae</taxon>
        <taxon>Apophysomyces</taxon>
    </lineage>
</organism>
<feature type="compositionally biased region" description="Low complexity" evidence="1">
    <location>
        <begin position="95"/>
        <end position="109"/>
    </location>
</feature>
<feature type="compositionally biased region" description="Low complexity" evidence="1">
    <location>
        <begin position="541"/>
        <end position="555"/>
    </location>
</feature>
<name>A0A8H7BX10_9FUNG</name>
<feature type="domain" description="DUF8032" evidence="2">
    <location>
        <begin position="335"/>
        <end position="429"/>
    </location>
</feature>
<evidence type="ECO:0000259" key="2">
    <source>
        <dbReference type="Pfam" id="PF26087"/>
    </source>
</evidence>
<dbReference type="AlphaFoldDB" id="A0A8H7BX10"/>
<keyword evidence="4" id="KW-1185">Reference proteome</keyword>
<gene>
    <name evidence="3" type="ORF">EC973_000085</name>
</gene>
<reference evidence="3" key="1">
    <citation type="submission" date="2020-01" db="EMBL/GenBank/DDBJ databases">
        <title>Genome Sequencing of Three Apophysomyces-Like Fungal Strains Confirms a Novel Fungal Genus in the Mucoromycota with divergent Burkholderia-like Endosymbiotic Bacteria.</title>
        <authorList>
            <person name="Stajich J.E."/>
            <person name="Macias A.M."/>
            <person name="Carter-House D."/>
            <person name="Lovett B."/>
            <person name="Kasson L.R."/>
            <person name="Berry K."/>
            <person name="Grigoriev I."/>
            <person name="Chang Y."/>
            <person name="Spatafora J."/>
            <person name="Kasson M.T."/>
        </authorList>
    </citation>
    <scope>NUCLEOTIDE SEQUENCE</scope>
    <source>
        <strain evidence="3">NRRL A-21654</strain>
    </source>
</reference>
<protein>
    <recommendedName>
        <fullName evidence="2">DUF8032 domain-containing protein</fullName>
    </recommendedName>
</protein>
<sequence length="641" mass="71345">MALESSSGSEDHTASPLSSYTFLIDDSLSLNDLLHPTEEAESLLETLTTEQLTIIEQTLNKIKEKKLGTPVSPEAPLSTLTPTSTTPTPSPPPSSSTSSPTDPTFTNSTLHDSSFTDISQPWASAATQVAKALVDAISFTNKDFGSLQPVSPGGTSATAKPPDDGPMTTSAFLPNHEPTTEFREGVEWVSFVYSHHRALRRYCIRTDLEKVDIDLLDEKFKKDNCVYPRANLPRETYRGNRWAYETECNILGWKLAYLNSEEIAGKRGLIQRAVDSYRNRYPSMRSRRVARQEKLLKGTLRKRKHRERDESEPVSEPPRPEKLLKCCALNQETPKTMTVEGHPAGTKYRIRINIESVALESIDMAFRQANCVFPRAMHVDTSDPSKVSQRKLDEAKCNEIGWKLAWLNPRQLANKKNSLQQVLDTYRTQYAPGLHPRKYSSRVPPAPFAPPRAMTYSNPIPLTTKALEEQQQQLNQTNQTRRNSDQSCYTGTTATLDFNDCFSPPSPCQATDEFDSSSGAFLTEDMLKGCELSQDETTSCSSRNPSNNNSPSPSRDFSVITNTTASAVEDIYQQALLINSTASLFGSAENPMRLLKTYDETGPMLSADIGMDFHDQVDIKYEDVGAGMDDFSADPLLSQLF</sequence>
<evidence type="ECO:0000313" key="4">
    <source>
        <dbReference type="Proteomes" id="UP000605846"/>
    </source>
</evidence>
<accession>A0A8H7BX10</accession>
<evidence type="ECO:0000313" key="3">
    <source>
        <dbReference type="EMBL" id="KAF7732810.1"/>
    </source>
</evidence>
<feature type="region of interest" description="Disordered" evidence="1">
    <location>
        <begin position="533"/>
        <end position="556"/>
    </location>
</feature>
<evidence type="ECO:0000256" key="1">
    <source>
        <dbReference type="SAM" id="MobiDB-lite"/>
    </source>
</evidence>
<dbReference type="PANTHER" id="PTHR22949">
    <property type="entry name" value="WHITE COLLAR 2 PROTEIN WC2"/>
    <property type="match status" value="1"/>
</dbReference>
<feature type="region of interest" description="Disordered" evidence="1">
    <location>
        <begin position="66"/>
        <end position="111"/>
    </location>
</feature>
<dbReference type="EMBL" id="JABAYA010000001">
    <property type="protein sequence ID" value="KAF7732810.1"/>
    <property type="molecule type" value="Genomic_DNA"/>
</dbReference>
<feature type="compositionally biased region" description="Low complexity" evidence="1">
    <location>
        <begin position="72"/>
        <end position="87"/>
    </location>
</feature>
<dbReference type="Proteomes" id="UP000605846">
    <property type="component" value="Unassembled WGS sequence"/>
</dbReference>